<evidence type="ECO:0000313" key="3">
    <source>
        <dbReference type="EMBL" id="CAH0368473.1"/>
    </source>
</evidence>
<feature type="compositionally biased region" description="Basic and acidic residues" evidence="1">
    <location>
        <begin position="251"/>
        <end position="275"/>
    </location>
</feature>
<feature type="region of interest" description="Disordered" evidence="1">
    <location>
        <begin position="293"/>
        <end position="319"/>
    </location>
</feature>
<gene>
    <name evidence="3" type="ORF">PECAL_2P15390</name>
</gene>
<sequence>MDSPGAPSSSRLSPFKTYREFVADQRDDADPQAFARRYGEYRGGFARELVRRFFERNADFAWFRDRYDPSRVEERCEKQRARAAGAAKRFREDVDKAGEDAVKQASLDPNAIETVAPTDEDEDKVPLEASLHAVPDHAAANCVLLPGAPPVCGEAALRDAVKRAVEKDDDEKKVPPRLLIDDAAARRKDGFEVDCWLLFADKDQARDACKLLQDARLDVPVPPALTDAPLPWDEASIRNARNVTDDDDLGEDHPDPIARDTAEERVKRGLDREPTDRDNFRCRARRALLAASTPAVDDLGRSKPPRRAPRPWTRGGAALATRPRLARDAAQAQALAEALDAAADVPEEDRFARVVEGDGELAELLRGDNAARLDVCAAYLRRVHLHLYYGGARCRDEVDLLTRDAAWLTRPDAADEPLNAAEELALFEKESTKLRDRLSETRKRRRSDGDEAADEAKDEEPKEEEKEEEEEDWGASLRAEDEKTIRLIQQATREADATAEPDASAGVGPGRCYHPRGRCAKLFPREGRCLAAARARFDGLHKLEEDNGRARCAFEWCRKLFKSDEYLKKHLANRHGDHLEAYLTSARRPFMWAVYDADAHKPLPPLRTANGDEVEPLDLLRGGDFQAPRKRDRRDRDRGRDRDRRDRGRRDDFRSPRERYAAGPPRPPPGAERSSDTRKPPSYDDVDAPKRPVLDLDYGVLLPPPAKKKKKSAG</sequence>
<protein>
    <recommendedName>
        <fullName evidence="2">C2H2-type domain-containing protein</fullName>
    </recommendedName>
</protein>
<feature type="domain" description="C2H2-type" evidence="2">
    <location>
        <begin position="552"/>
        <end position="575"/>
    </location>
</feature>
<comment type="caution">
    <text evidence="3">The sequence shown here is derived from an EMBL/GenBank/DDBJ whole genome shotgun (WGS) entry which is preliminary data.</text>
</comment>
<dbReference type="AlphaFoldDB" id="A0A8J2SB26"/>
<evidence type="ECO:0000259" key="2">
    <source>
        <dbReference type="PROSITE" id="PS00028"/>
    </source>
</evidence>
<dbReference type="GO" id="GO:0031053">
    <property type="term" value="P:primary miRNA processing"/>
    <property type="evidence" value="ECO:0007669"/>
    <property type="project" value="TreeGrafter"/>
</dbReference>
<feature type="region of interest" description="Disordered" evidence="1">
    <location>
        <begin position="242"/>
        <end position="275"/>
    </location>
</feature>
<organism evidence="3 4">
    <name type="scientific">Pelagomonas calceolata</name>
    <dbReference type="NCBI Taxonomy" id="35677"/>
    <lineage>
        <taxon>Eukaryota</taxon>
        <taxon>Sar</taxon>
        <taxon>Stramenopiles</taxon>
        <taxon>Ochrophyta</taxon>
        <taxon>Pelagophyceae</taxon>
        <taxon>Pelagomonadales</taxon>
        <taxon>Pelagomonadaceae</taxon>
        <taxon>Pelagomonas</taxon>
    </lineage>
</organism>
<dbReference type="PANTHER" id="PTHR13165">
    <property type="entry name" value="ARSENITE-RESISTANCE PROTEIN 2"/>
    <property type="match status" value="1"/>
</dbReference>
<dbReference type="OrthoDB" id="206132at2759"/>
<dbReference type="EMBL" id="CAKKNE010000002">
    <property type="protein sequence ID" value="CAH0368473.1"/>
    <property type="molecule type" value="Genomic_DNA"/>
</dbReference>
<dbReference type="InterPro" id="IPR039727">
    <property type="entry name" value="SE/Ars2"/>
</dbReference>
<dbReference type="PROSITE" id="PS00028">
    <property type="entry name" value="ZINC_FINGER_C2H2_1"/>
    <property type="match status" value="1"/>
</dbReference>
<name>A0A8J2SB26_9STRA</name>
<dbReference type="Proteomes" id="UP000789595">
    <property type="component" value="Unassembled WGS sequence"/>
</dbReference>
<accession>A0A8J2SB26</accession>
<proteinExistence type="predicted"/>
<dbReference type="GO" id="GO:0016604">
    <property type="term" value="C:nuclear body"/>
    <property type="evidence" value="ECO:0007669"/>
    <property type="project" value="TreeGrafter"/>
</dbReference>
<keyword evidence="4" id="KW-1185">Reference proteome</keyword>
<evidence type="ECO:0000313" key="4">
    <source>
        <dbReference type="Proteomes" id="UP000789595"/>
    </source>
</evidence>
<feature type="region of interest" description="Disordered" evidence="1">
    <location>
        <begin position="437"/>
        <end position="476"/>
    </location>
</feature>
<dbReference type="InterPro" id="IPR013087">
    <property type="entry name" value="Znf_C2H2_type"/>
</dbReference>
<feature type="compositionally biased region" description="Basic and acidic residues" evidence="1">
    <location>
        <begin position="673"/>
        <end position="694"/>
    </location>
</feature>
<reference evidence="3" key="1">
    <citation type="submission" date="2021-11" db="EMBL/GenBank/DDBJ databases">
        <authorList>
            <consortium name="Genoscope - CEA"/>
            <person name="William W."/>
        </authorList>
    </citation>
    <scope>NUCLEOTIDE SEQUENCE</scope>
</reference>
<feature type="region of interest" description="Disordered" evidence="1">
    <location>
        <begin position="601"/>
        <end position="714"/>
    </location>
</feature>
<dbReference type="PANTHER" id="PTHR13165:SF0">
    <property type="entry name" value="SERRATE RNA EFFECTOR MOLECULE HOMOLOG"/>
    <property type="match status" value="1"/>
</dbReference>
<dbReference type="Pfam" id="PF12066">
    <property type="entry name" value="SERRATE_Ars2_N"/>
    <property type="match status" value="1"/>
</dbReference>
<feature type="compositionally biased region" description="Basic and acidic residues" evidence="1">
    <location>
        <begin position="634"/>
        <end position="660"/>
    </location>
</feature>
<evidence type="ECO:0000256" key="1">
    <source>
        <dbReference type="SAM" id="MobiDB-lite"/>
    </source>
</evidence>
<dbReference type="InterPro" id="IPR021933">
    <property type="entry name" value="SERRATE/Ars2_N"/>
</dbReference>